<feature type="domain" description="Glutamine amidotransferase type-2" evidence="9">
    <location>
        <begin position="2"/>
        <end position="213"/>
    </location>
</feature>
<evidence type="ECO:0000313" key="10">
    <source>
        <dbReference type="EMBL" id="MCJ2543981.1"/>
    </source>
</evidence>
<reference evidence="10" key="1">
    <citation type="submission" date="2021-02" db="EMBL/GenBank/DDBJ databases">
        <title>The CRISPR/cas machinery reduction and long-range gene transfer in the hot spring cyanobacterium Synechococcus.</title>
        <authorList>
            <person name="Dvorak P."/>
            <person name="Jahodarova E."/>
            <person name="Hasler P."/>
            <person name="Poulickova A."/>
        </authorList>
    </citation>
    <scope>NUCLEOTIDE SEQUENCE</scope>
    <source>
        <strain evidence="10">Rupite</strain>
    </source>
</reference>
<evidence type="ECO:0000256" key="4">
    <source>
        <dbReference type="ARBA" id="ARBA00022741"/>
    </source>
</evidence>
<dbReference type="PANTHER" id="PTHR43284">
    <property type="entry name" value="ASPARAGINE SYNTHETASE (GLUTAMINE-HYDROLYZING)"/>
    <property type="match status" value="1"/>
</dbReference>
<keyword evidence="7" id="KW-0315">Glutamine amidotransferase</keyword>
<dbReference type="EC" id="6.3.5.4" evidence="3"/>
<keyword evidence="5" id="KW-0067">ATP-binding</keyword>
<name>A0ABT0CDW6_THEVL</name>
<evidence type="ECO:0000256" key="2">
    <source>
        <dbReference type="ARBA" id="ARBA00005752"/>
    </source>
</evidence>
<dbReference type="InterPro" id="IPR033738">
    <property type="entry name" value="AsnB_N"/>
</dbReference>
<dbReference type="NCBIfam" id="NF033535">
    <property type="entry name" value="lass_lactam_cya"/>
    <property type="match status" value="1"/>
</dbReference>
<comment type="caution">
    <text evidence="10">The sequence shown here is derived from an EMBL/GenBank/DDBJ whole genome shotgun (WGS) entry which is preliminary data.</text>
</comment>
<dbReference type="InterPro" id="IPR017932">
    <property type="entry name" value="GATase_2_dom"/>
</dbReference>
<dbReference type="PIRSF" id="PIRSF001589">
    <property type="entry name" value="Asn_synthetase_glu-h"/>
    <property type="match status" value="1"/>
</dbReference>
<dbReference type="InterPro" id="IPR051786">
    <property type="entry name" value="ASN_synthetase/amidase"/>
</dbReference>
<evidence type="ECO:0000256" key="3">
    <source>
        <dbReference type="ARBA" id="ARBA00012737"/>
    </source>
</evidence>
<dbReference type="Pfam" id="PF13537">
    <property type="entry name" value="GATase_7"/>
    <property type="match status" value="1"/>
</dbReference>
<evidence type="ECO:0000313" key="11">
    <source>
        <dbReference type="Proteomes" id="UP000830835"/>
    </source>
</evidence>
<dbReference type="InterPro" id="IPR014729">
    <property type="entry name" value="Rossmann-like_a/b/a_fold"/>
</dbReference>
<dbReference type="CDD" id="cd01991">
    <property type="entry name" value="Asn_synthase_B_C"/>
    <property type="match status" value="1"/>
</dbReference>
<accession>A0ABT0CDW6</accession>
<organism evidence="10 11">
    <name type="scientific">Thermostichus vulcanus str. 'Rupite'</name>
    <dbReference type="NCBI Taxonomy" id="2813851"/>
    <lineage>
        <taxon>Bacteria</taxon>
        <taxon>Bacillati</taxon>
        <taxon>Cyanobacteriota</taxon>
        <taxon>Cyanophyceae</taxon>
        <taxon>Thermostichales</taxon>
        <taxon>Thermostichaceae</taxon>
        <taxon>Thermostichus</taxon>
    </lineage>
</organism>
<dbReference type="PROSITE" id="PS51278">
    <property type="entry name" value="GATASE_TYPE_2"/>
    <property type="match status" value="1"/>
</dbReference>
<comment type="catalytic activity">
    <reaction evidence="8">
        <text>L-aspartate + L-glutamine + ATP + H2O = L-asparagine + L-glutamate + AMP + diphosphate + H(+)</text>
        <dbReference type="Rhea" id="RHEA:12228"/>
        <dbReference type="ChEBI" id="CHEBI:15377"/>
        <dbReference type="ChEBI" id="CHEBI:15378"/>
        <dbReference type="ChEBI" id="CHEBI:29985"/>
        <dbReference type="ChEBI" id="CHEBI:29991"/>
        <dbReference type="ChEBI" id="CHEBI:30616"/>
        <dbReference type="ChEBI" id="CHEBI:33019"/>
        <dbReference type="ChEBI" id="CHEBI:58048"/>
        <dbReference type="ChEBI" id="CHEBI:58359"/>
        <dbReference type="ChEBI" id="CHEBI:456215"/>
        <dbReference type="EC" id="6.3.5.4"/>
    </reaction>
</comment>
<dbReference type="InterPro" id="IPR006426">
    <property type="entry name" value="Asn_synth_AEB"/>
</dbReference>
<keyword evidence="4" id="KW-0547">Nucleotide-binding</keyword>
<evidence type="ECO:0000256" key="1">
    <source>
        <dbReference type="ARBA" id="ARBA00005187"/>
    </source>
</evidence>
<dbReference type="SUPFAM" id="SSF56235">
    <property type="entry name" value="N-terminal nucleophile aminohydrolases (Ntn hydrolases)"/>
    <property type="match status" value="1"/>
</dbReference>
<evidence type="ECO:0000256" key="5">
    <source>
        <dbReference type="ARBA" id="ARBA00022840"/>
    </source>
</evidence>
<evidence type="ECO:0000256" key="7">
    <source>
        <dbReference type="ARBA" id="ARBA00022962"/>
    </source>
</evidence>
<sequence>MSGIVGFWDFERGEVKPWQLRAMLDRLKHRGPDGSDIWWNKGVGLGHCALWTTPESLHEVMPLRDPSGQVVITADARIDNREELYSLLGLTGSEREKGDGYVILQAYLRWGSRCPEYLLGDFAFAIWDEPQQQLFCVRDHMGIKPFYYSYKPEFGFAIASEIKSLLILPWVTDHLNEERITDYLLGEFEDQEHTFFQDVCRLPPATSMLINVRTGLRQATYWRLDPEQKLNLPSDSDYVDTFHNLFQAAVACRLRSTGPIGSHLSGGLDSSSVTCMAKKIQPETELHTFSNVFESVQECDERTYIQAVLEAGEYTPHFVVADQLGPLSESESIYSFHDQAYYGPTHFLVWGLNRAAQQTGIRVVLDGFDGDTVLSHGTGWLHELAHQGEWEHFATEISALASGSQGQRQLFQTFGAPHLQKRAQQRDWQGFLNHAQHISKLLPVSLVGLWLRYGLKPLLPDFAKEKWLYWRTGKHSDYWWNLQLLDSSRVNNKSLDQRLAKLRQKEALPPISERQQHACTLTTGLIPSMMEIIDLSAAACYIEARHPFFDRRLVEFCLALPPQQKLNQGWTRRILRRSMYGILPEKVRLRHSKSNMEPSFTYGLCQVNRKELVEILTSKVIEQHGLVNPSFIPTLLNILRRKDGSLNPPETLAAWKISNLLTWQKISGRRCI</sequence>
<evidence type="ECO:0000256" key="6">
    <source>
        <dbReference type="ARBA" id="ARBA00022888"/>
    </source>
</evidence>
<keyword evidence="6" id="KW-0061">Asparagine biosynthesis</keyword>
<dbReference type="Gene3D" id="3.40.50.620">
    <property type="entry name" value="HUPs"/>
    <property type="match status" value="2"/>
</dbReference>
<comment type="pathway">
    <text evidence="1">Amino-acid biosynthesis; L-asparagine biosynthesis; L-asparagine from L-aspartate (L-Gln route): step 1/1.</text>
</comment>
<keyword evidence="11" id="KW-1185">Reference proteome</keyword>
<evidence type="ECO:0000256" key="8">
    <source>
        <dbReference type="ARBA" id="ARBA00048741"/>
    </source>
</evidence>
<proteinExistence type="inferred from homology"/>
<dbReference type="Gene3D" id="3.60.20.10">
    <property type="entry name" value="Glutamine Phosphoribosylpyrophosphate, subunit 1, domain 1"/>
    <property type="match status" value="1"/>
</dbReference>
<dbReference type="PANTHER" id="PTHR43284:SF1">
    <property type="entry name" value="ASPARAGINE SYNTHETASE"/>
    <property type="match status" value="1"/>
</dbReference>
<evidence type="ECO:0000259" key="9">
    <source>
        <dbReference type="PROSITE" id="PS51278"/>
    </source>
</evidence>
<comment type="similarity">
    <text evidence="2">Belongs to the asparagine synthetase family.</text>
</comment>
<dbReference type="CDD" id="cd00712">
    <property type="entry name" value="AsnB"/>
    <property type="match status" value="1"/>
</dbReference>
<keyword evidence="6" id="KW-0028">Amino-acid biosynthesis</keyword>
<protein>
    <recommendedName>
        <fullName evidence="3">asparagine synthase (glutamine-hydrolyzing)</fullName>
        <ecNumber evidence="3">6.3.5.4</ecNumber>
    </recommendedName>
</protein>
<dbReference type="InterPro" id="IPR001962">
    <property type="entry name" value="Asn_synthase"/>
</dbReference>
<dbReference type="RefSeq" id="WP_244352076.1">
    <property type="nucleotide sequence ID" value="NZ_JAFIRA010000042.1"/>
</dbReference>
<dbReference type="NCBIfam" id="TIGR01536">
    <property type="entry name" value="asn_synth_AEB"/>
    <property type="match status" value="1"/>
</dbReference>
<dbReference type="Proteomes" id="UP000830835">
    <property type="component" value="Unassembled WGS sequence"/>
</dbReference>
<dbReference type="InterPro" id="IPR029055">
    <property type="entry name" value="Ntn_hydrolases_N"/>
</dbReference>
<dbReference type="Pfam" id="PF00733">
    <property type="entry name" value="Asn_synthase"/>
    <property type="match status" value="1"/>
</dbReference>
<gene>
    <name evidence="10" type="ORF">JX360_13895</name>
</gene>
<dbReference type="EMBL" id="JAFIRA010000042">
    <property type="protein sequence ID" value="MCJ2543981.1"/>
    <property type="molecule type" value="Genomic_DNA"/>
</dbReference>
<dbReference type="SUPFAM" id="SSF52402">
    <property type="entry name" value="Adenine nucleotide alpha hydrolases-like"/>
    <property type="match status" value="1"/>
</dbReference>